<dbReference type="RefSeq" id="WP_160364998.1">
    <property type="nucleotide sequence ID" value="NZ_JACEIB010000001.1"/>
</dbReference>
<organism evidence="2 3">
    <name type="scientific">Sphingomonas chungangi</name>
    <dbReference type="NCBI Taxonomy" id="2683589"/>
    <lineage>
        <taxon>Bacteria</taxon>
        <taxon>Pseudomonadati</taxon>
        <taxon>Pseudomonadota</taxon>
        <taxon>Alphaproteobacteria</taxon>
        <taxon>Sphingomonadales</taxon>
        <taxon>Sphingomonadaceae</taxon>
        <taxon>Sphingomonas</taxon>
    </lineage>
</organism>
<reference evidence="2 3" key="1">
    <citation type="submission" date="2020-07" db="EMBL/GenBank/DDBJ databases">
        <authorList>
            <person name="Sun Q."/>
        </authorList>
    </citation>
    <scope>NUCLEOTIDE SEQUENCE [LARGE SCALE GENOMIC DNA]</scope>
    <source>
        <strain evidence="2 3">CGMCC 1.13654</strain>
    </source>
</reference>
<evidence type="ECO:0000259" key="1">
    <source>
        <dbReference type="Pfam" id="PF10135"/>
    </source>
</evidence>
<dbReference type="Proteomes" id="UP000570166">
    <property type="component" value="Unassembled WGS sequence"/>
</dbReference>
<dbReference type="EMBL" id="JACEIB010000001">
    <property type="protein sequence ID" value="MBA2932924.1"/>
    <property type="molecule type" value="Genomic_DNA"/>
</dbReference>
<feature type="domain" description="Flagellar protein FlgJ N-terminal" evidence="1">
    <location>
        <begin position="42"/>
        <end position="88"/>
    </location>
</feature>
<gene>
    <name evidence="2" type="ORF">HZF05_02325</name>
</gene>
<accession>A0A838L149</accession>
<dbReference type="InterPro" id="IPR019301">
    <property type="entry name" value="Flagellar_prot_FlgJ_N"/>
</dbReference>
<evidence type="ECO:0000313" key="3">
    <source>
        <dbReference type="Proteomes" id="UP000570166"/>
    </source>
</evidence>
<dbReference type="Pfam" id="PF10135">
    <property type="entry name" value="Rod-binding"/>
    <property type="match status" value="1"/>
</dbReference>
<sequence>MIQALPKLATAATTDKVSTDKAKLKTAAQQFEAVFLRQMIGTMRQASLGDGMFDSEATQQFQDMADSKTADAMSQKGVLHLADLLEKQLGATVAKQAGAPAAAATAIAKPDITSLATAKVATGAPS</sequence>
<keyword evidence="3" id="KW-1185">Reference proteome</keyword>
<dbReference type="AlphaFoldDB" id="A0A838L149"/>
<comment type="caution">
    <text evidence="2">The sequence shown here is derived from an EMBL/GenBank/DDBJ whole genome shotgun (WGS) entry which is preliminary data.</text>
</comment>
<name>A0A838L149_9SPHN</name>
<protein>
    <submittedName>
        <fullName evidence="2">Rod-binding protein</fullName>
    </submittedName>
</protein>
<evidence type="ECO:0000313" key="2">
    <source>
        <dbReference type="EMBL" id="MBA2932924.1"/>
    </source>
</evidence>
<proteinExistence type="predicted"/>
<dbReference type="PRINTS" id="PR01002">
    <property type="entry name" value="FLGFLGJ"/>
</dbReference>